<dbReference type="Pfam" id="PF19765">
    <property type="entry name" value="DUF6252"/>
    <property type="match status" value="1"/>
</dbReference>
<dbReference type="OrthoDB" id="885873at2"/>
<dbReference type="PROSITE" id="PS51257">
    <property type="entry name" value="PROKAR_LIPOPROTEIN"/>
    <property type="match status" value="1"/>
</dbReference>
<dbReference type="RefSeq" id="WP_129919603.1">
    <property type="nucleotide sequence ID" value="NZ_SEWE01000004.1"/>
</dbReference>
<dbReference type="Proteomes" id="UP000294155">
    <property type="component" value="Unassembled WGS sequence"/>
</dbReference>
<gene>
    <name evidence="1" type="ORF">EWM57_02755</name>
</gene>
<protein>
    <submittedName>
        <fullName evidence="1">Uncharacterized protein</fullName>
    </submittedName>
</protein>
<comment type="caution">
    <text evidence="1">The sequence shown here is derived from an EMBL/GenBank/DDBJ whole genome shotgun (WGS) entry which is preliminary data.</text>
</comment>
<evidence type="ECO:0000313" key="2">
    <source>
        <dbReference type="Proteomes" id="UP000294155"/>
    </source>
</evidence>
<proteinExistence type="predicted"/>
<sequence length="268" mass="27447">MHYLLRTWTLLLVLGASLLTVTSSCSKKENPAPAPTTGAVEGLISPVGSITTVTATSSGGLTFPVVPNGASGAFALPELAAGTYVLSFTPASGYVAPSPRTVDVVAGKTTAAGTVSVSGNGTPRGTVSWMKDGTAYSSTVLSGLINNQSFSLEAAAANPTFTDNVRLDVPLGITGPGTYSLAGSSDPRSNTADYWRTSGTVTTSYTTQLRLTSPTTGINGTGTLTVSSYDAATRTMSGTFAFNAYNLDNGLNNVVRVDITNGTFTIRF</sequence>
<keyword evidence="2" id="KW-1185">Reference proteome</keyword>
<evidence type="ECO:0000313" key="1">
    <source>
        <dbReference type="EMBL" id="RYU83223.1"/>
    </source>
</evidence>
<accession>A0A4Q5LH06</accession>
<name>A0A4Q5LH06_9BACT</name>
<organism evidence="1 2">
    <name type="scientific">Hymenobacter persicinus</name>
    <dbReference type="NCBI Taxonomy" id="2025506"/>
    <lineage>
        <taxon>Bacteria</taxon>
        <taxon>Pseudomonadati</taxon>
        <taxon>Bacteroidota</taxon>
        <taxon>Cytophagia</taxon>
        <taxon>Cytophagales</taxon>
        <taxon>Hymenobacteraceae</taxon>
        <taxon>Hymenobacter</taxon>
    </lineage>
</organism>
<dbReference type="AlphaFoldDB" id="A0A4Q5LH06"/>
<dbReference type="InterPro" id="IPR046219">
    <property type="entry name" value="DUF6252"/>
</dbReference>
<dbReference type="EMBL" id="SEWE01000004">
    <property type="protein sequence ID" value="RYU83223.1"/>
    <property type="molecule type" value="Genomic_DNA"/>
</dbReference>
<reference evidence="1 2" key="1">
    <citation type="submission" date="2019-02" db="EMBL/GenBank/DDBJ databases">
        <title>Bacterial novel species isolated from soil.</title>
        <authorList>
            <person name="Jung H.-Y."/>
        </authorList>
    </citation>
    <scope>NUCLEOTIDE SEQUENCE [LARGE SCALE GENOMIC DNA]</scope>
    <source>
        <strain evidence="1 2">1-3-3-3</strain>
    </source>
</reference>
<dbReference type="Gene3D" id="2.60.40.1120">
    <property type="entry name" value="Carboxypeptidase-like, regulatory domain"/>
    <property type="match status" value="1"/>
</dbReference>